<dbReference type="AlphaFoldDB" id="A0A024FVG3"/>
<dbReference type="InParanoid" id="A0A024FVG3"/>
<sequence length="113" mass="12904">MRHRNISLFIGPIASIYFVFILVGFNVGNFVRRFRKASVSQILSTSLKSMCCTVQDNYTHMSDICNERSCLYDTSSYINNYPPISLYQSVILSPLIRSDAANDSTLKKRQHLT</sequence>
<evidence type="ECO:0000313" key="2">
    <source>
        <dbReference type="EMBL" id="CCI11115.1"/>
    </source>
</evidence>
<proteinExistence type="predicted"/>
<accession>A0A024FVG3</accession>
<organism evidence="2 3">
    <name type="scientific">Albugo candida</name>
    <dbReference type="NCBI Taxonomy" id="65357"/>
    <lineage>
        <taxon>Eukaryota</taxon>
        <taxon>Sar</taxon>
        <taxon>Stramenopiles</taxon>
        <taxon>Oomycota</taxon>
        <taxon>Peronosporomycetes</taxon>
        <taxon>Albuginales</taxon>
        <taxon>Albuginaceae</taxon>
        <taxon>Albugo</taxon>
    </lineage>
</organism>
<gene>
    <name evidence="2" type="ORF">BN9_123920</name>
</gene>
<comment type="caution">
    <text evidence="2">The sequence shown here is derived from an EMBL/GenBank/DDBJ whole genome shotgun (WGS) entry which is preliminary data.</text>
</comment>
<keyword evidence="1" id="KW-1133">Transmembrane helix</keyword>
<keyword evidence="1" id="KW-0472">Membrane</keyword>
<reference evidence="2 3" key="1">
    <citation type="submission" date="2012-05" db="EMBL/GenBank/DDBJ databases">
        <title>Recombination and specialization in a pathogen metapopulation.</title>
        <authorList>
            <person name="Gardiner A."/>
            <person name="Kemen E."/>
            <person name="Schultz-Larsen T."/>
            <person name="MacLean D."/>
            <person name="Van Oosterhout C."/>
            <person name="Jones J.D.G."/>
        </authorList>
    </citation>
    <scope>NUCLEOTIDE SEQUENCE [LARGE SCALE GENOMIC DNA]</scope>
    <source>
        <strain evidence="2 3">Ac Nc2</strain>
    </source>
</reference>
<protein>
    <submittedName>
        <fullName evidence="2">Uncharacterized protein</fullName>
    </submittedName>
</protein>
<name>A0A024FVG3_9STRA</name>
<feature type="transmembrane region" description="Helical" evidence="1">
    <location>
        <begin position="6"/>
        <end position="27"/>
    </location>
</feature>
<dbReference type="EMBL" id="CAIX01000552">
    <property type="protein sequence ID" value="CCI11115.1"/>
    <property type="molecule type" value="Genomic_DNA"/>
</dbReference>
<evidence type="ECO:0000313" key="3">
    <source>
        <dbReference type="Proteomes" id="UP000053237"/>
    </source>
</evidence>
<keyword evidence="3" id="KW-1185">Reference proteome</keyword>
<evidence type="ECO:0000256" key="1">
    <source>
        <dbReference type="SAM" id="Phobius"/>
    </source>
</evidence>
<dbReference type="Proteomes" id="UP000053237">
    <property type="component" value="Unassembled WGS sequence"/>
</dbReference>
<keyword evidence="1" id="KW-0812">Transmembrane</keyword>